<dbReference type="SUPFAM" id="SSF57184">
    <property type="entry name" value="Growth factor receptor domain"/>
    <property type="match status" value="1"/>
</dbReference>
<dbReference type="EMBL" id="OA566808">
    <property type="protein sequence ID" value="CAD7199493.1"/>
    <property type="molecule type" value="Genomic_DNA"/>
</dbReference>
<accession>A0A7R8ZAK8</accession>
<organism evidence="3">
    <name type="scientific">Timema douglasi</name>
    <name type="common">Walking stick</name>
    <dbReference type="NCBI Taxonomy" id="61478"/>
    <lineage>
        <taxon>Eukaryota</taxon>
        <taxon>Metazoa</taxon>
        <taxon>Ecdysozoa</taxon>
        <taxon>Arthropoda</taxon>
        <taxon>Hexapoda</taxon>
        <taxon>Insecta</taxon>
        <taxon>Pterygota</taxon>
        <taxon>Neoptera</taxon>
        <taxon>Polyneoptera</taxon>
        <taxon>Phasmatodea</taxon>
        <taxon>Timematodea</taxon>
        <taxon>Timematoidea</taxon>
        <taxon>Timematidae</taxon>
        <taxon>Timema</taxon>
    </lineage>
</organism>
<name>A0A7R8ZAK8_TIMDO</name>
<evidence type="ECO:0000259" key="2">
    <source>
        <dbReference type="Pfam" id="PF01683"/>
    </source>
</evidence>
<gene>
    <name evidence="3" type="ORF">TDIB3V08_LOCUS5742</name>
</gene>
<keyword evidence="1" id="KW-0732">Signal</keyword>
<dbReference type="InterPro" id="IPR006149">
    <property type="entry name" value="EB_dom"/>
</dbReference>
<feature type="signal peptide" evidence="1">
    <location>
        <begin position="1"/>
        <end position="22"/>
    </location>
</feature>
<dbReference type="AlphaFoldDB" id="A0A7R8ZAK8"/>
<sequence>MSEQRSLMVVGALVVWVGAAEQLNTTNALANYATEAGMKAKCVDHMEGPPRKRTHWSGVLTHVASQNGRSDPPRTDVFISMSSALELNCDKMENCTCPEFYIISSDRSQCLQRLALPYSACNASEQCADRMVIGAICENNICACAEGFHYLHGRCWKSVGFPVYSAQHYLTPRLDLVLSAQYYLTPRLDLILSAQHYLTPRLDLILSAQHYLTPRLDLVIIGPTLLNTSFGPRLIGPILLNTSFGPRLIGPILLNTSFGPRLIGPTLLNTSFGPRLISPTLLNTSFGPRLIGPILLNTSSWRGMQHQRAVSRQLRPPISDVQPHGGLVRMQFWLLLQRWHRLSQRGQGCGIDADCRFEGAACYSNYTCQLESVASLSPPDRAHAHCTGHWFEMILSVVPCQKTSGRANEVWKSLTSAEQLTSKRGKSCDWFKARHVTPFLFCAFFSVRL</sequence>
<dbReference type="InterPro" id="IPR009030">
    <property type="entry name" value="Growth_fac_rcpt_cys_sf"/>
</dbReference>
<evidence type="ECO:0000256" key="1">
    <source>
        <dbReference type="SAM" id="SignalP"/>
    </source>
</evidence>
<proteinExistence type="predicted"/>
<protein>
    <recommendedName>
        <fullName evidence="2">EB domain-containing protein</fullName>
    </recommendedName>
</protein>
<reference evidence="3" key="1">
    <citation type="submission" date="2020-11" db="EMBL/GenBank/DDBJ databases">
        <authorList>
            <person name="Tran Van P."/>
        </authorList>
    </citation>
    <scope>NUCLEOTIDE SEQUENCE</scope>
</reference>
<evidence type="ECO:0000313" key="3">
    <source>
        <dbReference type="EMBL" id="CAD7199493.1"/>
    </source>
</evidence>
<dbReference type="Pfam" id="PF01683">
    <property type="entry name" value="EB"/>
    <property type="match status" value="1"/>
</dbReference>
<feature type="chain" id="PRO_5031512039" description="EB domain-containing protein" evidence="1">
    <location>
        <begin position="23"/>
        <end position="449"/>
    </location>
</feature>
<feature type="domain" description="EB" evidence="2">
    <location>
        <begin position="97"/>
        <end position="155"/>
    </location>
</feature>